<feature type="compositionally biased region" description="Basic and acidic residues" evidence="8">
    <location>
        <begin position="210"/>
        <end position="223"/>
    </location>
</feature>
<dbReference type="InterPro" id="IPR052202">
    <property type="entry name" value="Yeast_MetPath_Reg"/>
</dbReference>
<dbReference type="PANTHER" id="PTHR47782">
    <property type="entry name" value="ZN(II)2CYS6 TRANSCRIPTION FACTOR (EUROFUNG)-RELATED"/>
    <property type="match status" value="1"/>
</dbReference>
<evidence type="ECO:0000256" key="4">
    <source>
        <dbReference type="ARBA" id="ARBA00023015"/>
    </source>
</evidence>
<feature type="compositionally biased region" description="Low complexity" evidence="8">
    <location>
        <begin position="106"/>
        <end position="118"/>
    </location>
</feature>
<evidence type="ECO:0000313" key="10">
    <source>
        <dbReference type="EMBL" id="CCX29916.1"/>
    </source>
</evidence>
<dbReference type="GO" id="GO:0008270">
    <property type="term" value="F:zinc ion binding"/>
    <property type="evidence" value="ECO:0007669"/>
    <property type="project" value="InterPro"/>
</dbReference>
<dbReference type="Proteomes" id="UP000018144">
    <property type="component" value="Unassembled WGS sequence"/>
</dbReference>
<evidence type="ECO:0000313" key="11">
    <source>
        <dbReference type="Proteomes" id="UP000018144"/>
    </source>
</evidence>
<feature type="region of interest" description="Disordered" evidence="8">
    <location>
        <begin position="313"/>
        <end position="336"/>
    </location>
</feature>
<dbReference type="EMBL" id="HF935393">
    <property type="protein sequence ID" value="CCX29916.1"/>
    <property type="molecule type" value="Genomic_DNA"/>
</dbReference>
<evidence type="ECO:0000256" key="7">
    <source>
        <dbReference type="ARBA" id="ARBA00023242"/>
    </source>
</evidence>
<keyword evidence="5" id="KW-0238">DNA-binding</keyword>
<dbReference type="Pfam" id="PF04082">
    <property type="entry name" value="Fungal_trans"/>
    <property type="match status" value="1"/>
</dbReference>
<gene>
    <name evidence="10" type="ORF">PCON_07713</name>
</gene>
<feature type="region of interest" description="Disordered" evidence="8">
    <location>
        <begin position="825"/>
        <end position="909"/>
    </location>
</feature>
<dbReference type="OrthoDB" id="5373550at2759"/>
<dbReference type="GO" id="GO:0000981">
    <property type="term" value="F:DNA-binding transcription factor activity, RNA polymerase II-specific"/>
    <property type="evidence" value="ECO:0007669"/>
    <property type="project" value="TreeGrafter"/>
</dbReference>
<dbReference type="CDD" id="cd14723">
    <property type="entry name" value="ZIP_Ppr1"/>
    <property type="match status" value="1"/>
</dbReference>
<dbReference type="STRING" id="1076935.U4LRJ9"/>
<evidence type="ECO:0000256" key="2">
    <source>
        <dbReference type="ARBA" id="ARBA00022723"/>
    </source>
</evidence>
<evidence type="ECO:0000256" key="6">
    <source>
        <dbReference type="ARBA" id="ARBA00023163"/>
    </source>
</evidence>
<dbReference type="GO" id="GO:0043565">
    <property type="term" value="F:sequence-specific DNA binding"/>
    <property type="evidence" value="ECO:0007669"/>
    <property type="project" value="TreeGrafter"/>
</dbReference>
<organism evidence="10 11">
    <name type="scientific">Pyronema omphalodes (strain CBS 100304)</name>
    <name type="common">Pyronema confluens</name>
    <dbReference type="NCBI Taxonomy" id="1076935"/>
    <lineage>
        <taxon>Eukaryota</taxon>
        <taxon>Fungi</taxon>
        <taxon>Dikarya</taxon>
        <taxon>Ascomycota</taxon>
        <taxon>Pezizomycotina</taxon>
        <taxon>Pezizomycetes</taxon>
        <taxon>Pezizales</taxon>
        <taxon>Pyronemataceae</taxon>
        <taxon>Pyronema</taxon>
    </lineage>
</organism>
<feature type="compositionally biased region" description="Polar residues" evidence="8">
    <location>
        <begin position="874"/>
        <end position="891"/>
    </location>
</feature>
<evidence type="ECO:0000256" key="5">
    <source>
        <dbReference type="ARBA" id="ARBA00023125"/>
    </source>
</evidence>
<evidence type="ECO:0000259" key="9">
    <source>
        <dbReference type="SMART" id="SM00906"/>
    </source>
</evidence>
<proteinExistence type="predicted"/>
<comment type="subcellular location">
    <subcellularLocation>
        <location evidence="1">Nucleus</location>
    </subcellularLocation>
</comment>
<dbReference type="CDD" id="cd12148">
    <property type="entry name" value="fungal_TF_MHR"/>
    <property type="match status" value="1"/>
</dbReference>
<evidence type="ECO:0000256" key="1">
    <source>
        <dbReference type="ARBA" id="ARBA00004123"/>
    </source>
</evidence>
<feature type="compositionally biased region" description="Basic and acidic residues" evidence="8">
    <location>
        <begin position="365"/>
        <end position="402"/>
    </location>
</feature>
<dbReference type="PANTHER" id="PTHR47782:SF1">
    <property type="entry name" value="PYRIMIDINE PATHWAY REGULATORY PROTEIN 1"/>
    <property type="match status" value="1"/>
</dbReference>
<dbReference type="InterPro" id="IPR007219">
    <property type="entry name" value="XnlR_reg_dom"/>
</dbReference>
<feature type="domain" description="Xylanolytic transcriptional activator regulatory" evidence="9">
    <location>
        <begin position="445"/>
        <end position="533"/>
    </location>
</feature>
<protein>
    <submittedName>
        <fullName evidence="10">Similar to Positive regulator of purine utilization acc. no. P49413</fullName>
    </submittedName>
</protein>
<dbReference type="GO" id="GO:0005634">
    <property type="term" value="C:nucleus"/>
    <property type="evidence" value="ECO:0007669"/>
    <property type="project" value="UniProtKB-SubCell"/>
</dbReference>
<feature type="region of interest" description="Disordered" evidence="8">
    <location>
        <begin position="106"/>
        <end position="160"/>
    </location>
</feature>
<dbReference type="GO" id="GO:0006351">
    <property type="term" value="P:DNA-templated transcription"/>
    <property type="evidence" value="ECO:0007669"/>
    <property type="project" value="InterPro"/>
</dbReference>
<feature type="region of interest" description="Disordered" evidence="8">
    <location>
        <begin position="205"/>
        <end position="251"/>
    </location>
</feature>
<dbReference type="AlphaFoldDB" id="U4LRJ9"/>
<dbReference type="eggNOG" id="ENOG502QR1M">
    <property type="taxonomic scope" value="Eukaryota"/>
</dbReference>
<reference evidence="10 11" key="1">
    <citation type="journal article" date="2013" name="PLoS Genet.">
        <title>The genome and development-dependent transcriptomes of Pyronema confluens: a window into fungal evolution.</title>
        <authorList>
            <person name="Traeger S."/>
            <person name="Altegoer F."/>
            <person name="Freitag M."/>
            <person name="Gabaldon T."/>
            <person name="Kempken F."/>
            <person name="Kumar A."/>
            <person name="Marcet-Houben M."/>
            <person name="Poggeler S."/>
            <person name="Stajich J.E."/>
            <person name="Nowrousian M."/>
        </authorList>
    </citation>
    <scope>NUCLEOTIDE SEQUENCE [LARGE SCALE GENOMIC DNA]</scope>
    <source>
        <strain evidence="11">CBS 100304</strain>
        <tissue evidence="10">Vegetative mycelium</tissue>
    </source>
</reference>
<keyword evidence="4" id="KW-0805">Transcription regulation</keyword>
<keyword evidence="7" id="KW-0539">Nucleus</keyword>
<dbReference type="OMA" id="IMLYRPC"/>
<keyword evidence="2" id="KW-0479">Metal-binding</keyword>
<sequence length="1044" mass="115414">MGTARWEGHLEWALELAPEPELDLETTITAAAVQLHPSGTYQHVTGVDYERIDVINGCQHVRVAKRRYVHYLETRVSYLESLLTSNNITFSPAEDFPDLPPIQTSSSNTISTPTTATSLYAPSLHTVPSPSGTPIDPAIRGQGESGRQSPRVKRESSEGLEGKKLDNLVSDIGLVSFAGASDPRYLGSVSGISFARVVFAAVKSTSGAGGKDDKNGAAVEKGKNGRGGSTRGSRGLGMGGAATKDEEGEVDADTQMRDSFFGLHTKPTISPAPFPTRPVAEKLVHLYFEHANPQVPSLHRGEFTKVLDAIYDPPEGTTTDSAMEGTPEHDVEGKGLGGTARERYLLNIVCAIGAGIFLTTPEENSSEHESDDEHSGEQEGPRKKQKTDDKPRKDSSKRSEPEAYHASAMLYLETFLSQSKGGLDELQAVLLLAGYALLRPVSPGLWYIVGVAVRLAVDLGLHYEDADTEAKKQPIRGEKSEKDGRKEWVRDMRRRLWWSVYNLDRLVSTCVGRPFGIADEVISTQFPSMLDDQYIHPTKGLMQPPPGEEGKSYKLVSEHYTKLRLLQSEILQVLQQQSHSFAFASASSETNFRRDMYKGKNNYPRHHPYHLQTTYLHGHKSLQAWHQDIDNRLSEWMASAPKSSAETGVEFSPLFLELNYWQSKIMLYRPCLSVPVLLAGELGANSGNARSRAAERGLGEGTHMVPGKVEDEERVYLIVAEAGSKVLRLYRQLHRVHQVNYTFLATHHLFMAGISYLYAIWHSPLVRSRLSMDDVDFTILAATSVLGDLVDVCPPAAACRDAFERMSKATVQMCLNGGKRGPASTMVPSGTYTMGNAPSHDRRDSVKREDGNMGHQQYRPAYQPHHMHSPGHQMMQQRPMSRASSTDSYSHSTAAAEARRRSSQAPVRFDDGFRELFTSPRSLHINTPTTTYSPGPHSGYVQSPTTPIDGMQYNAHSPAFAHPQHQMYQQQQQHQQPQSEMMIDPALQQQYSPAPPAPSAEWSQLDMAQLGMPEAEMWEHDSWSEEGNAGQVDLFDGFFFGGGN</sequence>
<evidence type="ECO:0000256" key="3">
    <source>
        <dbReference type="ARBA" id="ARBA00022833"/>
    </source>
</evidence>
<accession>U4LRJ9</accession>
<feature type="compositionally biased region" description="Gly residues" evidence="8">
    <location>
        <begin position="225"/>
        <end position="240"/>
    </location>
</feature>
<dbReference type="GO" id="GO:0045944">
    <property type="term" value="P:positive regulation of transcription by RNA polymerase II"/>
    <property type="evidence" value="ECO:0007669"/>
    <property type="project" value="TreeGrafter"/>
</dbReference>
<keyword evidence="6" id="KW-0804">Transcription</keyword>
<feature type="compositionally biased region" description="Polar residues" evidence="8">
    <location>
        <begin position="826"/>
        <end position="836"/>
    </location>
</feature>
<dbReference type="SMART" id="SM00906">
    <property type="entry name" value="Fungal_trans"/>
    <property type="match status" value="1"/>
</dbReference>
<feature type="region of interest" description="Disordered" evidence="8">
    <location>
        <begin position="362"/>
        <end position="402"/>
    </location>
</feature>
<keyword evidence="3" id="KW-0862">Zinc</keyword>
<evidence type="ECO:0000256" key="8">
    <source>
        <dbReference type="SAM" id="MobiDB-lite"/>
    </source>
</evidence>
<name>U4LRJ9_PYROM</name>
<feature type="compositionally biased region" description="Basic and acidic residues" evidence="8">
    <location>
        <begin position="839"/>
        <end position="852"/>
    </location>
</feature>
<keyword evidence="11" id="KW-1185">Reference proteome</keyword>